<dbReference type="AlphaFoldDB" id="A0A6J8EY82"/>
<dbReference type="Pfam" id="PF24907">
    <property type="entry name" value="SIBA-E_N"/>
    <property type="match status" value="1"/>
</dbReference>
<dbReference type="EMBL" id="CACVKT020010048">
    <property type="protein sequence ID" value="CAC5424636.1"/>
    <property type="molecule type" value="Genomic_DNA"/>
</dbReference>
<keyword evidence="3" id="KW-1185">Reference proteome</keyword>
<dbReference type="OrthoDB" id="10063988at2759"/>
<accession>A0A6J8EY82</accession>
<sequence length="317" mass="35192">MIHVLYFQLVESSHFRGGFISWKPTENNQIEINYRVAFRRSASSHMCDETTIDNGTINSGEGTLQCLKGCIGSITTMSYYCTDFSDTEEWTTGTNSIKYNPSAASSDNLYHFGFTGCCWINLVEGGSNWMMRTTADLNKRKDTGKINSSPISAMQPIVRFNYGCDYTLKIPVSDDDGDVVRCRWSTKTPNDECSGVCETLSGAYLEEQLIIWVNPPIRHATLVVDDHVVKQVTDNPESDAVIVLNPSCSAFKTPEKVRTKCTEAVAAVPPLFYLESSCPSHFVQCNELGIGYIMPCAPGTEWCQQKLTCVHLGSCKT</sequence>
<evidence type="ECO:0000313" key="2">
    <source>
        <dbReference type="EMBL" id="CAC5424636.1"/>
    </source>
</evidence>
<gene>
    <name evidence="2" type="ORF">MCOR_56524</name>
</gene>
<reference evidence="2 3" key="1">
    <citation type="submission" date="2020-06" db="EMBL/GenBank/DDBJ databases">
        <authorList>
            <person name="Li R."/>
            <person name="Bekaert M."/>
        </authorList>
    </citation>
    <scope>NUCLEOTIDE SEQUENCE [LARGE SCALE GENOMIC DNA]</scope>
    <source>
        <strain evidence="3">wild</strain>
    </source>
</reference>
<evidence type="ECO:0000313" key="3">
    <source>
        <dbReference type="Proteomes" id="UP000507470"/>
    </source>
</evidence>
<organism evidence="2 3">
    <name type="scientific">Mytilus coruscus</name>
    <name type="common">Sea mussel</name>
    <dbReference type="NCBI Taxonomy" id="42192"/>
    <lineage>
        <taxon>Eukaryota</taxon>
        <taxon>Metazoa</taxon>
        <taxon>Spiralia</taxon>
        <taxon>Lophotrochozoa</taxon>
        <taxon>Mollusca</taxon>
        <taxon>Bivalvia</taxon>
        <taxon>Autobranchia</taxon>
        <taxon>Pteriomorphia</taxon>
        <taxon>Mytilida</taxon>
        <taxon>Mytiloidea</taxon>
        <taxon>Mytilidae</taxon>
        <taxon>Mytilinae</taxon>
        <taxon>Mytilus</taxon>
    </lineage>
</organism>
<protein>
    <recommendedName>
        <fullName evidence="1">Integrin beta-like protein A-E N-terminal domain-containing protein</fullName>
    </recommendedName>
</protein>
<name>A0A6J8EY82_MYTCO</name>
<dbReference type="InterPro" id="IPR056844">
    <property type="entry name" value="SibA-E_N"/>
</dbReference>
<feature type="domain" description="Integrin beta-like protein A-E N-terminal" evidence="1">
    <location>
        <begin position="17"/>
        <end position="133"/>
    </location>
</feature>
<evidence type="ECO:0000259" key="1">
    <source>
        <dbReference type="Pfam" id="PF24907"/>
    </source>
</evidence>
<proteinExistence type="predicted"/>
<dbReference type="Proteomes" id="UP000507470">
    <property type="component" value="Unassembled WGS sequence"/>
</dbReference>